<evidence type="ECO:0000313" key="6">
    <source>
        <dbReference type="EMBL" id="RAW11791.1"/>
    </source>
</evidence>
<name>A0A329QIP3_9BACL</name>
<feature type="domain" description="HAMP" evidence="5">
    <location>
        <begin position="313"/>
        <end position="366"/>
    </location>
</feature>
<dbReference type="AlphaFoldDB" id="A0A329QIP3"/>
<keyword evidence="3 4" id="KW-0472">Membrane</keyword>
<evidence type="ECO:0000256" key="4">
    <source>
        <dbReference type="SAM" id="Phobius"/>
    </source>
</evidence>
<gene>
    <name evidence="6" type="ORF">DC345_24745</name>
</gene>
<evidence type="ECO:0000259" key="5">
    <source>
        <dbReference type="PROSITE" id="PS50885"/>
    </source>
</evidence>
<dbReference type="SUPFAM" id="SSF158472">
    <property type="entry name" value="HAMP domain-like"/>
    <property type="match status" value="1"/>
</dbReference>
<evidence type="ECO:0000313" key="7">
    <source>
        <dbReference type="Proteomes" id="UP000250642"/>
    </source>
</evidence>
<feature type="transmembrane region" description="Helical" evidence="4">
    <location>
        <begin position="21"/>
        <end position="39"/>
    </location>
</feature>
<accession>A0A329QIP3</accession>
<keyword evidence="6" id="KW-0418">Kinase</keyword>
<dbReference type="CDD" id="cd06225">
    <property type="entry name" value="HAMP"/>
    <property type="match status" value="1"/>
</dbReference>
<dbReference type="EMBL" id="QEVW01000017">
    <property type="protein sequence ID" value="RAW11791.1"/>
    <property type="molecule type" value="Genomic_DNA"/>
</dbReference>
<keyword evidence="6" id="KW-0808">Transferase</keyword>
<evidence type="ECO:0000256" key="3">
    <source>
        <dbReference type="ARBA" id="ARBA00023136"/>
    </source>
</evidence>
<proteinExistence type="predicted"/>
<evidence type="ECO:0000256" key="1">
    <source>
        <dbReference type="ARBA" id="ARBA00004236"/>
    </source>
</evidence>
<comment type="subcellular location">
    <subcellularLocation>
        <location evidence="1">Cell membrane</location>
    </subcellularLocation>
</comment>
<comment type="caution">
    <text evidence="6">The sequence shown here is derived from an EMBL/GenBank/DDBJ whole genome shotgun (WGS) entry which is preliminary data.</text>
</comment>
<keyword evidence="4" id="KW-1133">Transmembrane helix</keyword>
<dbReference type="PANTHER" id="PTHR34220:SF7">
    <property type="entry name" value="SENSOR HISTIDINE KINASE YPDA"/>
    <property type="match status" value="1"/>
</dbReference>
<organism evidence="6 7">
    <name type="scientific">Paenibacillus taichungensis</name>
    <dbReference type="NCBI Taxonomy" id="484184"/>
    <lineage>
        <taxon>Bacteria</taxon>
        <taxon>Bacillati</taxon>
        <taxon>Bacillota</taxon>
        <taxon>Bacilli</taxon>
        <taxon>Bacillales</taxon>
        <taxon>Paenibacillaceae</taxon>
        <taxon>Paenibacillus</taxon>
    </lineage>
</organism>
<dbReference type="InterPro" id="IPR010559">
    <property type="entry name" value="Sig_transdc_His_kin_internal"/>
</dbReference>
<protein>
    <submittedName>
        <fullName evidence="6">Sensor histidine kinase</fullName>
    </submittedName>
</protein>
<keyword evidence="4" id="KW-0812">Transmembrane</keyword>
<dbReference type="InterPro" id="IPR050640">
    <property type="entry name" value="Bact_2-comp_sensor_kinase"/>
</dbReference>
<feature type="transmembrane region" description="Helical" evidence="4">
    <location>
        <begin position="292"/>
        <end position="312"/>
    </location>
</feature>
<dbReference type="Pfam" id="PF06580">
    <property type="entry name" value="His_kinase"/>
    <property type="match status" value="1"/>
</dbReference>
<dbReference type="GO" id="GO:0005886">
    <property type="term" value="C:plasma membrane"/>
    <property type="evidence" value="ECO:0007669"/>
    <property type="project" value="UniProtKB-SubCell"/>
</dbReference>
<evidence type="ECO:0000256" key="2">
    <source>
        <dbReference type="ARBA" id="ARBA00022475"/>
    </source>
</evidence>
<keyword evidence="2" id="KW-1003">Cell membrane</keyword>
<dbReference type="Gene3D" id="6.10.340.10">
    <property type="match status" value="1"/>
</dbReference>
<dbReference type="Proteomes" id="UP000250642">
    <property type="component" value="Unassembled WGS sequence"/>
</dbReference>
<dbReference type="InterPro" id="IPR003660">
    <property type="entry name" value="HAMP_dom"/>
</dbReference>
<dbReference type="PROSITE" id="PS50885">
    <property type="entry name" value="HAMP"/>
    <property type="match status" value="1"/>
</dbReference>
<dbReference type="PANTHER" id="PTHR34220">
    <property type="entry name" value="SENSOR HISTIDINE KINASE YPDA"/>
    <property type="match status" value="1"/>
</dbReference>
<dbReference type="GO" id="GO:0000155">
    <property type="term" value="F:phosphorelay sensor kinase activity"/>
    <property type="evidence" value="ECO:0007669"/>
    <property type="project" value="InterPro"/>
</dbReference>
<dbReference type="SMART" id="SM00304">
    <property type="entry name" value="HAMP"/>
    <property type="match status" value="1"/>
</dbReference>
<dbReference type="Pfam" id="PF00672">
    <property type="entry name" value="HAMP"/>
    <property type="match status" value="1"/>
</dbReference>
<reference evidence="6 7" key="1">
    <citation type="submission" date="2018-04" db="EMBL/GenBank/DDBJ databases">
        <title>Paenibacillus taichungensis Genome sequencing and assembly.</title>
        <authorList>
            <person name="Xu J."/>
            <person name="Rensing C."/>
            <person name="Mazhar H.S."/>
        </authorList>
    </citation>
    <scope>NUCLEOTIDE SEQUENCE [LARGE SCALE GENOMIC DNA]</scope>
    <source>
        <strain evidence="6 7">NC1</strain>
    </source>
</reference>
<sequence length="598" mass="68888">MYLYFNPGQGEAMKFTVFSKTVMLLVCLLVPILLLYTYANQANVDMVVEEKQNSSLNQFNYFSSQVDKNIEQLSLYGLTLLRDPSILHYRYMTESTSQYEKNSIYLDILDKLSLYQSTSRWKNDITIVLPQAELVLSTMSNRTVFNEKMLKFPQPGRWQLNEGSFTYFFTDNYEWNEKPVATDVRTVMEINFDPMNIVAMLDDFKEAQGGDPFLLVPGNEPLLNRSADPELVEAVMRDMPLTELDSEGNHQLEVGGKKYLVSYVLSKQLNGIYVNPVVLDDLLTPMDKSRNMFITSILLLLVLSIGAALLLYRKVQVPIQRLMRGLQQIRKGQLSTRIPVDHSRDEFAYLTQSFNHMAEQIQELIEKVYEERIRSREATLKHLQSQINPHFLYNCLFYIKNMTQLGNREAVIAMSLSLGDYYRYITRDENDMTTVEEEIRLLDNYLSIQQMRTNRLSYEIAVPQELMQQHIPRLLIQPIVENAVIHGIEPMEGSGHIVVTGMAAQEQIDGREYTRYSLFVDNDGVTLTPEEIAGLEREINEPMGEEIGTGTWNVHQRLVTRYGHSSGLHFGAIPYGGLSVEIRWFEEEYPNDESNGRG</sequence>